<name>A0A2G9Q9Z7_AQUCT</name>
<dbReference type="PROSITE" id="PS01180">
    <property type="entry name" value="CUB"/>
    <property type="match status" value="1"/>
</dbReference>
<protein>
    <recommendedName>
        <fullName evidence="4">CUB domain-containing protein</fullName>
    </recommendedName>
</protein>
<dbReference type="InterPro" id="IPR035914">
    <property type="entry name" value="Sperma_CUB_dom_sf"/>
</dbReference>
<dbReference type="Pfam" id="PF00431">
    <property type="entry name" value="CUB"/>
    <property type="match status" value="1"/>
</dbReference>
<proteinExistence type="predicted"/>
<feature type="compositionally biased region" description="Polar residues" evidence="3">
    <location>
        <begin position="54"/>
        <end position="67"/>
    </location>
</feature>
<gene>
    <name evidence="5" type="ORF">AB205_0033480</name>
</gene>
<dbReference type="Gene3D" id="2.60.120.290">
    <property type="entry name" value="Spermadhesin, CUB domain"/>
    <property type="match status" value="1"/>
</dbReference>
<evidence type="ECO:0000313" key="5">
    <source>
        <dbReference type="EMBL" id="PIO11863.1"/>
    </source>
</evidence>
<reference evidence="6" key="1">
    <citation type="journal article" date="2017" name="Nat. Commun.">
        <title>The North American bullfrog draft genome provides insight into hormonal regulation of long noncoding RNA.</title>
        <authorList>
            <person name="Hammond S.A."/>
            <person name="Warren R.L."/>
            <person name="Vandervalk B.P."/>
            <person name="Kucuk E."/>
            <person name="Khan H."/>
            <person name="Gibb E.A."/>
            <person name="Pandoh P."/>
            <person name="Kirk H."/>
            <person name="Zhao Y."/>
            <person name="Jones M."/>
            <person name="Mungall A.J."/>
            <person name="Coope R."/>
            <person name="Pleasance S."/>
            <person name="Moore R.A."/>
            <person name="Holt R.A."/>
            <person name="Round J.M."/>
            <person name="Ohora S."/>
            <person name="Walle B.V."/>
            <person name="Veldhoen N."/>
            <person name="Helbing C.C."/>
            <person name="Birol I."/>
        </authorList>
    </citation>
    <scope>NUCLEOTIDE SEQUENCE [LARGE SCALE GENOMIC DNA]</scope>
</reference>
<comment type="caution">
    <text evidence="2">Lacks conserved residue(s) required for the propagation of feature annotation.</text>
</comment>
<dbReference type="Proteomes" id="UP000228934">
    <property type="component" value="Unassembled WGS sequence"/>
</dbReference>
<sequence>IALTISDFHVESATFCMYDYLKLFMDGTQKGPFCGDRTIPFNRKATDGTKRKSTCSGKKPTSLQDTM</sequence>
<keyword evidence="6" id="KW-1185">Reference proteome</keyword>
<evidence type="ECO:0000256" key="2">
    <source>
        <dbReference type="PROSITE-ProRule" id="PRU00059"/>
    </source>
</evidence>
<feature type="domain" description="CUB" evidence="4">
    <location>
        <begin position="1"/>
        <end position="67"/>
    </location>
</feature>
<dbReference type="EMBL" id="KZ060748">
    <property type="protein sequence ID" value="PIO11863.1"/>
    <property type="molecule type" value="Genomic_DNA"/>
</dbReference>
<dbReference type="InterPro" id="IPR000859">
    <property type="entry name" value="CUB_dom"/>
</dbReference>
<feature type="region of interest" description="Disordered" evidence="3">
    <location>
        <begin position="44"/>
        <end position="67"/>
    </location>
</feature>
<dbReference type="OrthoDB" id="291007at2759"/>
<organism evidence="5 6">
    <name type="scientific">Aquarana catesbeiana</name>
    <name type="common">American bullfrog</name>
    <name type="synonym">Rana catesbeiana</name>
    <dbReference type="NCBI Taxonomy" id="8400"/>
    <lineage>
        <taxon>Eukaryota</taxon>
        <taxon>Metazoa</taxon>
        <taxon>Chordata</taxon>
        <taxon>Craniata</taxon>
        <taxon>Vertebrata</taxon>
        <taxon>Euteleostomi</taxon>
        <taxon>Amphibia</taxon>
        <taxon>Batrachia</taxon>
        <taxon>Anura</taxon>
        <taxon>Neobatrachia</taxon>
        <taxon>Ranoidea</taxon>
        <taxon>Ranidae</taxon>
        <taxon>Aquarana</taxon>
    </lineage>
</organism>
<evidence type="ECO:0000313" key="6">
    <source>
        <dbReference type="Proteomes" id="UP000228934"/>
    </source>
</evidence>
<evidence type="ECO:0000256" key="1">
    <source>
        <dbReference type="ARBA" id="ARBA00023157"/>
    </source>
</evidence>
<evidence type="ECO:0000256" key="3">
    <source>
        <dbReference type="SAM" id="MobiDB-lite"/>
    </source>
</evidence>
<accession>A0A2G9Q9Z7</accession>
<dbReference type="SUPFAM" id="SSF49854">
    <property type="entry name" value="Spermadhesin, CUB domain"/>
    <property type="match status" value="1"/>
</dbReference>
<dbReference type="AlphaFoldDB" id="A0A2G9Q9Z7"/>
<evidence type="ECO:0000259" key="4">
    <source>
        <dbReference type="PROSITE" id="PS01180"/>
    </source>
</evidence>
<keyword evidence="1" id="KW-1015">Disulfide bond</keyword>
<feature type="non-terminal residue" evidence="5">
    <location>
        <position position="1"/>
    </location>
</feature>